<feature type="domain" description="Signal transduction histidine kinase subgroup 3 dimerisation and phosphoacceptor" evidence="10">
    <location>
        <begin position="191"/>
        <end position="254"/>
    </location>
</feature>
<comment type="caution">
    <text evidence="11">The sequence shown here is derived from an EMBL/GenBank/DDBJ whole genome shotgun (WGS) entry which is preliminary data.</text>
</comment>
<organism evidence="11 12">
    <name type="scientific">Streptomyces monashensis</name>
    <dbReference type="NCBI Taxonomy" id="1678012"/>
    <lineage>
        <taxon>Bacteria</taxon>
        <taxon>Bacillati</taxon>
        <taxon>Actinomycetota</taxon>
        <taxon>Actinomycetes</taxon>
        <taxon>Kitasatosporales</taxon>
        <taxon>Streptomycetaceae</taxon>
        <taxon>Streptomyces</taxon>
    </lineage>
</organism>
<evidence type="ECO:0000256" key="7">
    <source>
        <dbReference type="ARBA" id="ARBA00022840"/>
    </source>
</evidence>
<dbReference type="PANTHER" id="PTHR24421">
    <property type="entry name" value="NITRATE/NITRITE SENSOR PROTEIN NARX-RELATED"/>
    <property type="match status" value="1"/>
</dbReference>
<dbReference type="Gene3D" id="1.20.5.1930">
    <property type="match status" value="1"/>
</dbReference>
<evidence type="ECO:0000256" key="3">
    <source>
        <dbReference type="ARBA" id="ARBA00022553"/>
    </source>
</evidence>
<dbReference type="GO" id="GO:0016020">
    <property type="term" value="C:membrane"/>
    <property type="evidence" value="ECO:0007669"/>
    <property type="project" value="InterPro"/>
</dbReference>
<evidence type="ECO:0000256" key="8">
    <source>
        <dbReference type="ARBA" id="ARBA00023012"/>
    </source>
</evidence>
<evidence type="ECO:0000256" key="1">
    <source>
        <dbReference type="ARBA" id="ARBA00000085"/>
    </source>
</evidence>
<dbReference type="GO" id="GO:0000155">
    <property type="term" value="F:phosphorelay sensor kinase activity"/>
    <property type="evidence" value="ECO:0007669"/>
    <property type="project" value="InterPro"/>
</dbReference>
<proteinExistence type="predicted"/>
<feature type="transmembrane region" description="Helical" evidence="9">
    <location>
        <begin position="39"/>
        <end position="57"/>
    </location>
</feature>
<dbReference type="InterPro" id="IPR011712">
    <property type="entry name" value="Sig_transdc_His_kin_sub3_dim/P"/>
</dbReference>
<dbReference type="Proteomes" id="UP000179642">
    <property type="component" value="Unassembled WGS sequence"/>
</dbReference>
<gene>
    <name evidence="11" type="ORF">BIV23_07295</name>
</gene>
<keyword evidence="5" id="KW-0547">Nucleotide-binding</keyword>
<evidence type="ECO:0000313" key="11">
    <source>
        <dbReference type="EMBL" id="OIK06591.1"/>
    </source>
</evidence>
<dbReference type="Pfam" id="PF07730">
    <property type="entry name" value="HisKA_3"/>
    <property type="match status" value="1"/>
</dbReference>
<keyword evidence="6 11" id="KW-0418">Kinase</keyword>
<dbReference type="GO" id="GO:0046983">
    <property type="term" value="F:protein dimerization activity"/>
    <property type="evidence" value="ECO:0007669"/>
    <property type="project" value="InterPro"/>
</dbReference>
<evidence type="ECO:0000256" key="9">
    <source>
        <dbReference type="SAM" id="Phobius"/>
    </source>
</evidence>
<keyword evidence="9" id="KW-0472">Membrane</keyword>
<sequence length="384" mass="41111">MPRFLRPLLRGTTYARLLHLWVPMLVVSIWLFIDMSTPWVPALLLVPAGLLPAVRTGEGVQARLLLTPGEAEPGISEAPSATWRDRLRTVLWLELRMLLGAVAMFATVRLLVIGFELARCAWGSAPSGVPLLDRLPPHRAWALLTPLPLLALYGVVVGLGELVTACARRLLGPSAAERLAALEERTEQLLERTRIARELHDSIGHALTVAVVQAGAARAAGDPRFTERALDAIEETGRAALEDLERVLGVLREAGRPVSARPTLADADRLLESARASGAKVDAEVTGPVAALPGPVSREGYRILQEALTNVLRHAGSVPVRVHIAVTDGRLALEVRNPLPAPVPGPGRGSGLRGIRERAALLGGSARTGPHEGDWQVRAELPLG</sequence>
<comment type="catalytic activity">
    <reaction evidence="1">
        <text>ATP + protein L-histidine = ADP + protein N-phospho-L-histidine.</text>
        <dbReference type="EC" id="2.7.13.3"/>
    </reaction>
</comment>
<dbReference type="EC" id="2.7.13.3" evidence="2"/>
<feature type="transmembrane region" description="Helical" evidence="9">
    <location>
        <begin position="138"/>
        <end position="159"/>
    </location>
</feature>
<dbReference type="OrthoDB" id="227596at2"/>
<feature type="transmembrane region" description="Helical" evidence="9">
    <location>
        <begin position="12"/>
        <end position="33"/>
    </location>
</feature>
<evidence type="ECO:0000313" key="12">
    <source>
        <dbReference type="Proteomes" id="UP000179642"/>
    </source>
</evidence>
<feature type="transmembrane region" description="Helical" evidence="9">
    <location>
        <begin position="97"/>
        <end position="118"/>
    </location>
</feature>
<evidence type="ECO:0000256" key="6">
    <source>
        <dbReference type="ARBA" id="ARBA00022777"/>
    </source>
</evidence>
<name>A0A1S2QLW2_9ACTN</name>
<dbReference type="GO" id="GO:0005524">
    <property type="term" value="F:ATP binding"/>
    <property type="evidence" value="ECO:0007669"/>
    <property type="project" value="UniProtKB-KW"/>
</dbReference>
<dbReference type="InterPro" id="IPR050482">
    <property type="entry name" value="Sensor_HK_TwoCompSys"/>
</dbReference>
<keyword evidence="4" id="KW-0808">Transferase</keyword>
<keyword evidence="9" id="KW-0812">Transmembrane</keyword>
<accession>A0A1S2QLW2</accession>
<dbReference type="Gene3D" id="3.30.565.10">
    <property type="entry name" value="Histidine kinase-like ATPase, C-terminal domain"/>
    <property type="match status" value="1"/>
</dbReference>
<evidence type="ECO:0000256" key="4">
    <source>
        <dbReference type="ARBA" id="ARBA00022679"/>
    </source>
</evidence>
<protein>
    <recommendedName>
        <fullName evidence="2">histidine kinase</fullName>
        <ecNumber evidence="2">2.7.13.3</ecNumber>
    </recommendedName>
</protein>
<reference evidence="11 12" key="1">
    <citation type="submission" date="2016-10" db="EMBL/GenBank/DDBJ databases">
        <title>Genome sequence of Streptomyces sp. MUSC 1.</title>
        <authorList>
            <person name="Lee L.-H."/>
            <person name="Ser H.-L."/>
            <person name="Law J.W.-F."/>
        </authorList>
    </citation>
    <scope>NUCLEOTIDE SEQUENCE [LARGE SCALE GENOMIC DNA]</scope>
    <source>
        <strain evidence="11 12">MUSC 1</strain>
    </source>
</reference>
<dbReference type="InterPro" id="IPR036890">
    <property type="entry name" value="HATPase_C_sf"/>
</dbReference>
<evidence type="ECO:0000256" key="2">
    <source>
        <dbReference type="ARBA" id="ARBA00012438"/>
    </source>
</evidence>
<keyword evidence="7" id="KW-0067">ATP-binding</keyword>
<keyword evidence="3" id="KW-0597">Phosphoprotein</keyword>
<dbReference type="AlphaFoldDB" id="A0A1S2QLW2"/>
<dbReference type="SUPFAM" id="SSF55874">
    <property type="entry name" value="ATPase domain of HSP90 chaperone/DNA topoisomerase II/histidine kinase"/>
    <property type="match status" value="1"/>
</dbReference>
<dbReference type="RefSeq" id="WP_071380026.1">
    <property type="nucleotide sequence ID" value="NZ_MLYO01000014.1"/>
</dbReference>
<evidence type="ECO:0000259" key="10">
    <source>
        <dbReference type="Pfam" id="PF07730"/>
    </source>
</evidence>
<dbReference type="CDD" id="cd16917">
    <property type="entry name" value="HATPase_UhpB-NarQ-NarX-like"/>
    <property type="match status" value="1"/>
</dbReference>
<keyword evidence="12" id="KW-1185">Reference proteome</keyword>
<dbReference type="PANTHER" id="PTHR24421:SF10">
    <property type="entry name" value="NITRATE_NITRITE SENSOR PROTEIN NARQ"/>
    <property type="match status" value="1"/>
</dbReference>
<keyword evidence="9" id="KW-1133">Transmembrane helix</keyword>
<keyword evidence="8" id="KW-0902">Two-component regulatory system</keyword>
<evidence type="ECO:0000256" key="5">
    <source>
        <dbReference type="ARBA" id="ARBA00022741"/>
    </source>
</evidence>
<dbReference type="EMBL" id="MLYO01000014">
    <property type="protein sequence ID" value="OIK06591.1"/>
    <property type="molecule type" value="Genomic_DNA"/>
</dbReference>